<evidence type="ECO:0000313" key="1">
    <source>
        <dbReference type="EMBL" id="CAJ50010.1"/>
    </source>
</evidence>
<dbReference type="HOGENOM" id="CLU_3077349_0_0_4"/>
<proteinExistence type="predicted"/>
<dbReference type="Proteomes" id="UP000001977">
    <property type="component" value="Chromosome"/>
</dbReference>
<keyword evidence="2" id="KW-1185">Reference proteome</keyword>
<dbReference type="EMBL" id="AM167904">
    <property type="protein sequence ID" value="CAJ50010.1"/>
    <property type="molecule type" value="Genomic_DNA"/>
</dbReference>
<name>Q2KXX8_BORA1</name>
<dbReference type="AlphaFoldDB" id="Q2KXX8"/>
<organism evidence="1 2">
    <name type="scientific">Bordetella avium (strain 197N)</name>
    <dbReference type="NCBI Taxonomy" id="360910"/>
    <lineage>
        <taxon>Bacteria</taxon>
        <taxon>Pseudomonadati</taxon>
        <taxon>Pseudomonadota</taxon>
        <taxon>Betaproteobacteria</taxon>
        <taxon>Burkholderiales</taxon>
        <taxon>Alcaligenaceae</taxon>
        <taxon>Bordetella</taxon>
    </lineage>
</organism>
<gene>
    <name evidence="1" type="ordered locus">BAV2400</name>
</gene>
<dbReference type="KEGG" id="bav:BAV2400"/>
<evidence type="ECO:0000313" key="2">
    <source>
        <dbReference type="Proteomes" id="UP000001977"/>
    </source>
</evidence>
<sequence>MNKLDLATHYSGWHHHWLNTRVNTKLGALATKRPFPEKLLRPAAAARIRHHE</sequence>
<protein>
    <submittedName>
        <fullName evidence="1">Uncharacterized protein</fullName>
    </submittedName>
</protein>
<reference evidence="1 2" key="1">
    <citation type="journal article" date="2006" name="J. Bacteriol.">
        <title>Comparison of the genome sequence of the poultry pathogen Bordetella avium with those of B. bronchiseptica, B. pertussis, and B. parapertussis reveals extensive diversity in surface structures associated with host interaction.</title>
        <authorList>
            <person name="Sebaihia M."/>
            <person name="Preston A."/>
            <person name="Maskell D.J."/>
            <person name="Kuzmiak H."/>
            <person name="Connell T.D."/>
            <person name="King N.D."/>
            <person name="Orndorff P.E."/>
            <person name="Miyamoto D.M."/>
            <person name="Thomson N.R."/>
            <person name="Harris D."/>
            <person name="Goble A."/>
            <person name="Lord A."/>
            <person name="Murphy L."/>
            <person name="Quail M.A."/>
            <person name="Rutter S."/>
            <person name="Squares R."/>
            <person name="Squares S."/>
            <person name="Woodward J."/>
            <person name="Parkhill J."/>
            <person name="Temple L.M."/>
        </authorList>
    </citation>
    <scope>NUCLEOTIDE SEQUENCE [LARGE SCALE GENOMIC DNA]</scope>
    <source>
        <strain evidence="1 2">197N</strain>
    </source>
</reference>
<accession>Q2KXX8</accession>